<dbReference type="InterPro" id="IPR001810">
    <property type="entry name" value="F-box_dom"/>
</dbReference>
<evidence type="ECO:0000256" key="1">
    <source>
        <dbReference type="SAM" id="Coils"/>
    </source>
</evidence>
<name>A0ABR1K3C7_9AGAR</name>
<feature type="coiled-coil region" evidence="1">
    <location>
        <begin position="34"/>
        <end position="61"/>
    </location>
</feature>
<sequence>MNSPFSHLFQTNYAASAAEIPVIHDLLSERLEKLVHINCEIERLETTLANLKRDHDDISSYIDEHKKLLPFRRLPAEILSEIFVHCLPKDRNPMRSLSEAPLLLGRICRSWREVSLTTPHLWSSIHVDLPRTAIPIDQLCRMIDARRCGVESWLDKSGSLPLSFSIYGNSKASEIEEEDDLELFS</sequence>
<evidence type="ECO:0000259" key="2">
    <source>
        <dbReference type="Pfam" id="PF12937"/>
    </source>
</evidence>
<keyword evidence="4" id="KW-1185">Reference proteome</keyword>
<dbReference type="EMBL" id="JBANRG010000002">
    <property type="protein sequence ID" value="KAK7470102.1"/>
    <property type="molecule type" value="Genomic_DNA"/>
</dbReference>
<gene>
    <name evidence="3" type="ORF">VKT23_001543</name>
</gene>
<protein>
    <recommendedName>
        <fullName evidence="2">F-box domain-containing protein</fullName>
    </recommendedName>
</protein>
<proteinExistence type="predicted"/>
<organism evidence="3 4">
    <name type="scientific">Marasmiellus scandens</name>
    <dbReference type="NCBI Taxonomy" id="2682957"/>
    <lineage>
        <taxon>Eukaryota</taxon>
        <taxon>Fungi</taxon>
        <taxon>Dikarya</taxon>
        <taxon>Basidiomycota</taxon>
        <taxon>Agaricomycotina</taxon>
        <taxon>Agaricomycetes</taxon>
        <taxon>Agaricomycetidae</taxon>
        <taxon>Agaricales</taxon>
        <taxon>Marasmiineae</taxon>
        <taxon>Omphalotaceae</taxon>
        <taxon>Marasmiellus</taxon>
    </lineage>
</organism>
<feature type="domain" description="F-box" evidence="2">
    <location>
        <begin position="72"/>
        <end position="126"/>
    </location>
</feature>
<dbReference type="Proteomes" id="UP001498398">
    <property type="component" value="Unassembled WGS sequence"/>
</dbReference>
<evidence type="ECO:0000313" key="3">
    <source>
        <dbReference type="EMBL" id="KAK7470102.1"/>
    </source>
</evidence>
<comment type="caution">
    <text evidence="3">The sequence shown here is derived from an EMBL/GenBank/DDBJ whole genome shotgun (WGS) entry which is preliminary data.</text>
</comment>
<accession>A0ABR1K3C7</accession>
<reference evidence="3 4" key="1">
    <citation type="submission" date="2024-01" db="EMBL/GenBank/DDBJ databases">
        <title>A draft genome for the cacao thread blight pathogen Marasmiellus scandens.</title>
        <authorList>
            <person name="Baruah I.K."/>
            <person name="Leung J."/>
            <person name="Bukari Y."/>
            <person name="Amoako-Attah I."/>
            <person name="Meinhardt L.W."/>
            <person name="Bailey B.A."/>
            <person name="Cohen S.P."/>
        </authorList>
    </citation>
    <scope>NUCLEOTIDE SEQUENCE [LARGE SCALE GENOMIC DNA]</scope>
    <source>
        <strain evidence="3 4">GH-19</strain>
    </source>
</reference>
<dbReference type="Pfam" id="PF12937">
    <property type="entry name" value="F-box-like"/>
    <property type="match status" value="1"/>
</dbReference>
<dbReference type="SUPFAM" id="SSF81383">
    <property type="entry name" value="F-box domain"/>
    <property type="match status" value="1"/>
</dbReference>
<keyword evidence="1" id="KW-0175">Coiled coil</keyword>
<dbReference type="Gene3D" id="1.20.1280.50">
    <property type="match status" value="1"/>
</dbReference>
<dbReference type="InterPro" id="IPR036047">
    <property type="entry name" value="F-box-like_dom_sf"/>
</dbReference>
<evidence type="ECO:0000313" key="4">
    <source>
        <dbReference type="Proteomes" id="UP001498398"/>
    </source>
</evidence>